<dbReference type="AlphaFoldDB" id="A0A8T0J534"/>
<proteinExistence type="predicted"/>
<reference evidence="1" key="1">
    <citation type="submission" date="2020-06" db="EMBL/GenBank/DDBJ databases">
        <title>WGS assembly of Ceratodon purpureus strain R40.</title>
        <authorList>
            <person name="Carey S.B."/>
            <person name="Jenkins J."/>
            <person name="Shu S."/>
            <person name="Lovell J.T."/>
            <person name="Sreedasyam A."/>
            <person name="Maumus F."/>
            <person name="Tiley G.P."/>
            <person name="Fernandez-Pozo N."/>
            <person name="Barry K."/>
            <person name="Chen C."/>
            <person name="Wang M."/>
            <person name="Lipzen A."/>
            <person name="Daum C."/>
            <person name="Saski C.A."/>
            <person name="Payton A.C."/>
            <person name="Mcbreen J.C."/>
            <person name="Conrad R.E."/>
            <person name="Kollar L.M."/>
            <person name="Olsson S."/>
            <person name="Huttunen S."/>
            <person name="Landis J.B."/>
            <person name="Wickett N.J."/>
            <person name="Johnson M.G."/>
            <person name="Rensing S.A."/>
            <person name="Grimwood J."/>
            <person name="Schmutz J."/>
            <person name="Mcdaniel S.F."/>
        </authorList>
    </citation>
    <scope>NUCLEOTIDE SEQUENCE</scope>
    <source>
        <strain evidence="1">R40</strain>
    </source>
</reference>
<evidence type="ECO:0000313" key="1">
    <source>
        <dbReference type="EMBL" id="KAG0591030.1"/>
    </source>
</evidence>
<keyword evidence="2" id="KW-1185">Reference proteome</keyword>
<gene>
    <name evidence="1" type="ORF">KC19_1G143800</name>
</gene>
<comment type="caution">
    <text evidence="1">The sequence shown here is derived from an EMBL/GenBank/DDBJ whole genome shotgun (WGS) entry which is preliminary data.</text>
</comment>
<evidence type="ECO:0000313" key="2">
    <source>
        <dbReference type="Proteomes" id="UP000822688"/>
    </source>
</evidence>
<name>A0A8T0J534_CERPU</name>
<organism evidence="1 2">
    <name type="scientific">Ceratodon purpureus</name>
    <name type="common">Fire moss</name>
    <name type="synonym">Dicranum purpureum</name>
    <dbReference type="NCBI Taxonomy" id="3225"/>
    <lineage>
        <taxon>Eukaryota</taxon>
        <taxon>Viridiplantae</taxon>
        <taxon>Streptophyta</taxon>
        <taxon>Embryophyta</taxon>
        <taxon>Bryophyta</taxon>
        <taxon>Bryophytina</taxon>
        <taxon>Bryopsida</taxon>
        <taxon>Dicranidae</taxon>
        <taxon>Pseudoditrichales</taxon>
        <taxon>Ditrichaceae</taxon>
        <taxon>Ceratodon</taxon>
    </lineage>
</organism>
<sequence>MTSSKRTSISCCCNMFIIKSLKDTNCCFRVGMTSSRRTSISCCCSMGLNRRAPDSCYNLLNLFIRSHTT</sequence>
<protein>
    <submittedName>
        <fullName evidence="1">Uncharacterized protein</fullName>
    </submittedName>
</protein>
<accession>A0A8T0J534</accession>
<dbReference type="Proteomes" id="UP000822688">
    <property type="component" value="Chromosome 1"/>
</dbReference>
<dbReference type="EMBL" id="CM026421">
    <property type="protein sequence ID" value="KAG0591030.1"/>
    <property type="molecule type" value="Genomic_DNA"/>
</dbReference>